<dbReference type="STRING" id="61635.BN85300740"/>
<accession>U4KM49</accession>
<dbReference type="AlphaFoldDB" id="U4KM49"/>
<gene>
    <name evidence="8" type="ORF">BN85300740</name>
</gene>
<keyword evidence="3 5" id="KW-0238">DNA-binding</keyword>
<evidence type="ECO:0000313" key="9">
    <source>
        <dbReference type="Proteomes" id="UP000032737"/>
    </source>
</evidence>
<organism evidence="8 9">
    <name type="scientific">Acholeplasma brassicae</name>
    <dbReference type="NCBI Taxonomy" id="61635"/>
    <lineage>
        <taxon>Bacteria</taxon>
        <taxon>Bacillati</taxon>
        <taxon>Mycoplasmatota</taxon>
        <taxon>Mollicutes</taxon>
        <taxon>Acholeplasmatales</taxon>
        <taxon>Acholeplasmataceae</taxon>
        <taxon>Acholeplasma</taxon>
    </lineage>
</organism>
<reference evidence="8 9" key="1">
    <citation type="journal article" date="2013" name="J. Mol. Microbiol. Biotechnol.">
        <title>Analysis of the Complete Genomes of Acholeplasma brassicae , A. palmae and A. laidlawii and Their Comparison to the Obligate Parasites from ' Candidatus Phytoplasma'.</title>
        <authorList>
            <person name="Kube M."/>
            <person name="Siewert C."/>
            <person name="Migdoll A.M."/>
            <person name="Duduk B."/>
            <person name="Holz S."/>
            <person name="Rabus R."/>
            <person name="Seemuller E."/>
            <person name="Mitrovic J."/>
            <person name="Muller I."/>
            <person name="Buttner C."/>
            <person name="Reinhardt R."/>
        </authorList>
    </citation>
    <scope>NUCLEOTIDE SEQUENCE [LARGE SCALE GENOMIC DNA]</scope>
    <source>
        <strain evidence="9">0502</strain>
    </source>
</reference>
<keyword evidence="2" id="KW-0229">DNA integration</keyword>
<dbReference type="Pfam" id="PF02899">
    <property type="entry name" value="Phage_int_SAM_1"/>
    <property type="match status" value="1"/>
</dbReference>
<dbReference type="PROSITE" id="PS51900">
    <property type="entry name" value="CB"/>
    <property type="match status" value="1"/>
</dbReference>
<dbReference type="InterPro" id="IPR013762">
    <property type="entry name" value="Integrase-like_cat_sf"/>
</dbReference>
<sequence>MSFHPLFQLIEDYLTDKDMTKESFDLYQTILKQYTNYLKNNQIEFAKTSDVTKYIKSIKDKGYSVSWINLQLTAIKGLYRYLSDNQRRYDLPLEYAFDITLSIKNEQSSRENNRPLLTIEQAKQLIIKTKENRRYIWHYRDHAMIYLMLTTGIRGVEVRRLKKKDFSVLNEQLILYVQGKGRDNADEYVKIPSGVEEAINDYLSKREDKSPYIFVSHRKHTDKYMLSRTFFDSMFKRVLRDSGLSDLNLTPHALRHTAATANLLRGESLEQTRQFMRHSQVTSTMIYAHHLKEKNLDSQNELESFILSSDE</sequence>
<dbReference type="InterPro" id="IPR002104">
    <property type="entry name" value="Integrase_catalytic"/>
</dbReference>
<dbReference type="InterPro" id="IPR004107">
    <property type="entry name" value="Integrase_SAM-like_N"/>
</dbReference>
<dbReference type="GO" id="GO:0003677">
    <property type="term" value="F:DNA binding"/>
    <property type="evidence" value="ECO:0007669"/>
    <property type="project" value="UniProtKB-UniRule"/>
</dbReference>
<dbReference type="OrthoDB" id="9785687at2"/>
<dbReference type="InterPro" id="IPR050090">
    <property type="entry name" value="Tyrosine_recombinase_XerCD"/>
</dbReference>
<evidence type="ECO:0000256" key="1">
    <source>
        <dbReference type="ARBA" id="ARBA00008857"/>
    </source>
</evidence>
<dbReference type="PANTHER" id="PTHR30349">
    <property type="entry name" value="PHAGE INTEGRASE-RELATED"/>
    <property type="match status" value="1"/>
</dbReference>
<dbReference type="EMBL" id="FO681348">
    <property type="protein sequence ID" value="CCV65095.1"/>
    <property type="molecule type" value="Genomic_DNA"/>
</dbReference>
<evidence type="ECO:0000256" key="3">
    <source>
        <dbReference type="ARBA" id="ARBA00023125"/>
    </source>
</evidence>
<evidence type="ECO:0000259" key="6">
    <source>
        <dbReference type="PROSITE" id="PS51898"/>
    </source>
</evidence>
<feature type="domain" description="Core-binding (CB)" evidence="7">
    <location>
        <begin position="1"/>
        <end position="83"/>
    </location>
</feature>
<dbReference type="InterPro" id="IPR010998">
    <property type="entry name" value="Integrase_recombinase_N"/>
</dbReference>
<dbReference type="PROSITE" id="PS51898">
    <property type="entry name" value="TYR_RECOMBINASE"/>
    <property type="match status" value="1"/>
</dbReference>
<dbReference type="Gene3D" id="1.10.150.130">
    <property type="match status" value="1"/>
</dbReference>
<dbReference type="InterPro" id="IPR044068">
    <property type="entry name" value="CB"/>
</dbReference>
<protein>
    <submittedName>
        <fullName evidence="8">Phage integrase</fullName>
    </submittedName>
</protein>
<evidence type="ECO:0000256" key="5">
    <source>
        <dbReference type="PROSITE-ProRule" id="PRU01248"/>
    </source>
</evidence>
<dbReference type="PANTHER" id="PTHR30349:SF41">
    <property type="entry name" value="INTEGRASE_RECOMBINASE PROTEIN MJ0367-RELATED"/>
    <property type="match status" value="1"/>
</dbReference>
<dbReference type="RefSeq" id="WP_030003965.1">
    <property type="nucleotide sequence ID" value="NC_022549.1"/>
</dbReference>
<evidence type="ECO:0000313" key="8">
    <source>
        <dbReference type="EMBL" id="CCV65095.1"/>
    </source>
</evidence>
<dbReference type="GO" id="GO:0015074">
    <property type="term" value="P:DNA integration"/>
    <property type="evidence" value="ECO:0007669"/>
    <property type="project" value="UniProtKB-KW"/>
</dbReference>
<evidence type="ECO:0000259" key="7">
    <source>
        <dbReference type="PROSITE" id="PS51900"/>
    </source>
</evidence>
<dbReference type="Pfam" id="PF00589">
    <property type="entry name" value="Phage_integrase"/>
    <property type="match status" value="1"/>
</dbReference>
<dbReference type="Proteomes" id="UP000032737">
    <property type="component" value="Chromosome"/>
</dbReference>
<dbReference type="HOGENOM" id="CLU_027562_9_6_14"/>
<name>U4KM49_9MOLU</name>
<feature type="domain" description="Tyr recombinase" evidence="6">
    <location>
        <begin position="112"/>
        <end position="301"/>
    </location>
</feature>
<dbReference type="SUPFAM" id="SSF56349">
    <property type="entry name" value="DNA breaking-rejoining enzymes"/>
    <property type="match status" value="1"/>
</dbReference>
<keyword evidence="4" id="KW-0233">DNA recombination</keyword>
<proteinExistence type="inferred from homology"/>
<comment type="similarity">
    <text evidence="1">Belongs to the 'phage' integrase family.</text>
</comment>
<dbReference type="Gene3D" id="1.10.443.10">
    <property type="entry name" value="Intergrase catalytic core"/>
    <property type="match status" value="1"/>
</dbReference>
<evidence type="ECO:0000256" key="2">
    <source>
        <dbReference type="ARBA" id="ARBA00022908"/>
    </source>
</evidence>
<evidence type="ECO:0000256" key="4">
    <source>
        <dbReference type="ARBA" id="ARBA00023172"/>
    </source>
</evidence>
<dbReference type="GO" id="GO:0006310">
    <property type="term" value="P:DNA recombination"/>
    <property type="evidence" value="ECO:0007669"/>
    <property type="project" value="UniProtKB-KW"/>
</dbReference>
<dbReference type="InterPro" id="IPR011010">
    <property type="entry name" value="DNA_brk_join_enz"/>
</dbReference>
<keyword evidence="9" id="KW-1185">Reference proteome</keyword>
<dbReference type="KEGG" id="abra:BN85300740"/>